<feature type="region of interest" description="Disordered" evidence="1">
    <location>
        <begin position="137"/>
        <end position="156"/>
    </location>
</feature>
<evidence type="ECO:0000259" key="2">
    <source>
        <dbReference type="Pfam" id="PF00501"/>
    </source>
</evidence>
<keyword evidence="5" id="KW-1185">Reference proteome</keyword>
<dbReference type="EMBL" id="JAJAGO010000002">
    <property type="protein sequence ID" value="MCT2589313.1"/>
    <property type="molecule type" value="Genomic_DNA"/>
</dbReference>
<organism evidence="4 5">
    <name type="scientific">Streptomyces gossypii</name>
    <dbReference type="NCBI Taxonomy" id="2883101"/>
    <lineage>
        <taxon>Bacteria</taxon>
        <taxon>Bacillati</taxon>
        <taxon>Actinomycetota</taxon>
        <taxon>Actinomycetes</taxon>
        <taxon>Kitasatosporales</taxon>
        <taxon>Streptomycetaceae</taxon>
        <taxon>Streptomyces</taxon>
    </lineage>
</organism>
<evidence type="ECO:0000259" key="3">
    <source>
        <dbReference type="Pfam" id="PF13193"/>
    </source>
</evidence>
<dbReference type="RefSeq" id="WP_260216291.1">
    <property type="nucleotide sequence ID" value="NZ_JAJAGO010000002.1"/>
</dbReference>
<dbReference type="InterPro" id="IPR050237">
    <property type="entry name" value="ATP-dep_AMP-bd_enzyme"/>
</dbReference>
<feature type="domain" description="AMP-dependent synthetase/ligase" evidence="2">
    <location>
        <begin position="11"/>
        <end position="374"/>
    </location>
</feature>
<proteinExistence type="predicted"/>
<dbReference type="Gene3D" id="3.30.300.30">
    <property type="match status" value="1"/>
</dbReference>
<dbReference type="Pfam" id="PF13193">
    <property type="entry name" value="AMP-binding_C"/>
    <property type="match status" value="1"/>
</dbReference>
<dbReference type="InterPro" id="IPR025110">
    <property type="entry name" value="AMP-bd_C"/>
</dbReference>
<evidence type="ECO:0000256" key="1">
    <source>
        <dbReference type="SAM" id="MobiDB-lite"/>
    </source>
</evidence>
<name>A0ABT2JN67_9ACTN</name>
<evidence type="ECO:0000313" key="4">
    <source>
        <dbReference type="EMBL" id="MCT2589313.1"/>
    </source>
</evidence>
<dbReference type="InterPro" id="IPR000873">
    <property type="entry name" value="AMP-dep_synth/lig_dom"/>
</dbReference>
<feature type="domain" description="AMP-binding enzyme C-terminal" evidence="3">
    <location>
        <begin position="424"/>
        <end position="499"/>
    </location>
</feature>
<sequence length="520" mass="55540">MWLTHVLRRGLDHDPDALALRDSRRDVSWRQLDRDVRALASLLRRDATAGSRVLVLSGNRVEVLETYIACAAAGLVAVPVNPALTDPELTRIVDSVEPSAAMADDAGLARVSALYPDLPRTDLGSVAELASSAEDAAQDAAQEAARSAASGDGEHWGGSLTEPVMILHTSATTGRAKGVVVDQRSLQANALSWLADVRPEPGTPFLNAGPLFHGSVVIALDHLAAAGTVCVLDRFTPQGALAALEKWKIEHAFLVPSMVRLVLEAKSLATTDVSALRLLLHGAAPMPEALAREARDKLGAELQTIFGITEGGGPVLTLRPNTVVGEPPVPGAVCIGVPMLGAGLRITDRQGNDVAEGAIGELHVAGDGLMQGYWKNTEAAAEVLRDGWLNTHDLGCFDTYGRVWVVDRRNDLILRGGQNVYPAEIEHVLRQSPHVADVVVVPLASELWGQTPVAFVQPVSPEQFDEAELLGLCVAELAAYKRPSHFLPLDVVPRNPSGKALRAPLRDRAHQLITEREQTT</sequence>
<dbReference type="Pfam" id="PF00501">
    <property type="entry name" value="AMP-binding"/>
    <property type="match status" value="1"/>
</dbReference>
<dbReference type="PANTHER" id="PTHR43767">
    <property type="entry name" value="LONG-CHAIN-FATTY-ACID--COA LIGASE"/>
    <property type="match status" value="1"/>
</dbReference>
<comment type="caution">
    <text evidence="4">The sequence shown here is derived from an EMBL/GenBank/DDBJ whole genome shotgun (WGS) entry which is preliminary data.</text>
</comment>
<feature type="compositionally biased region" description="Low complexity" evidence="1">
    <location>
        <begin position="137"/>
        <end position="150"/>
    </location>
</feature>
<gene>
    <name evidence="4" type="ORF">LHJ74_05085</name>
</gene>
<dbReference type="InterPro" id="IPR045851">
    <property type="entry name" value="AMP-bd_C_sf"/>
</dbReference>
<dbReference type="PANTHER" id="PTHR43767:SF1">
    <property type="entry name" value="NONRIBOSOMAL PEPTIDE SYNTHASE PES1 (EUROFUNG)-RELATED"/>
    <property type="match status" value="1"/>
</dbReference>
<dbReference type="InterPro" id="IPR042099">
    <property type="entry name" value="ANL_N_sf"/>
</dbReference>
<reference evidence="4 5" key="1">
    <citation type="submission" date="2021-10" db="EMBL/GenBank/DDBJ databases">
        <title>Streptomyces gossypii sp. nov., isolated from soil collected from cotton field.</title>
        <authorList>
            <person name="Ge X."/>
            <person name="Chen X."/>
            <person name="Liu W."/>
        </authorList>
    </citation>
    <scope>NUCLEOTIDE SEQUENCE [LARGE SCALE GENOMIC DNA]</scope>
    <source>
        <strain evidence="4 5">N2-109</strain>
    </source>
</reference>
<dbReference type="Gene3D" id="3.40.50.12780">
    <property type="entry name" value="N-terminal domain of ligase-like"/>
    <property type="match status" value="1"/>
</dbReference>
<dbReference type="Proteomes" id="UP001156389">
    <property type="component" value="Unassembled WGS sequence"/>
</dbReference>
<accession>A0ABT2JN67</accession>
<dbReference type="SUPFAM" id="SSF56801">
    <property type="entry name" value="Acetyl-CoA synthetase-like"/>
    <property type="match status" value="1"/>
</dbReference>
<evidence type="ECO:0000313" key="5">
    <source>
        <dbReference type="Proteomes" id="UP001156389"/>
    </source>
</evidence>
<protein>
    <submittedName>
        <fullName evidence="4">AMP-binding protein</fullName>
    </submittedName>
</protein>